<name>A0A0L7QJW3_9HYME</name>
<dbReference type="EMBL" id="KQ415050">
    <property type="protein sequence ID" value="KOC58845.1"/>
    <property type="molecule type" value="Genomic_DNA"/>
</dbReference>
<dbReference type="GO" id="GO:0003676">
    <property type="term" value="F:nucleic acid binding"/>
    <property type="evidence" value="ECO:0007669"/>
    <property type="project" value="InterPro"/>
</dbReference>
<organism evidence="4 5">
    <name type="scientific">Habropoda laboriosa</name>
    <dbReference type="NCBI Taxonomy" id="597456"/>
    <lineage>
        <taxon>Eukaryota</taxon>
        <taxon>Metazoa</taxon>
        <taxon>Ecdysozoa</taxon>
        <taxon>Arthropoda</taxon>
        <taxon>Hexapoda</taxon>
        <taxon>Insecta</taxon>
        <taxon>Pterygota</taxon>
        <taxon>Neoptera</taxon>
        <taxon>Endopterygota</taxon>
        <taxon>Hymenoptera</taxon>
        <taxon>Apocrita</taxon>
        <taxon>Aculeata</taxon>
        <taxon>Apoidea</taxon>
        <taxon>Anthophila</taxon>
        <taxon>Apidae</taxon>
        <taxon>Habropoda</taxon>
    </lineage>
</organism>
<gene>
    <name evidence="4" type="ORF">WH47_01707</name>
</gene>
<accession>A0A0L7QJW3</accession>
<dbReference type="InterPro" id="IPR005312">
    <property type="entry name" value="DUF1759"/>
</dbReference>
<feature type="region of interest" description="Disordered" evidence="2">
    <location>
        <begin position="288"/>
        <end position="307"/>
    </location>
</feature>
<keyword evidence="1" id="KW-0862">Zinc</keyword>
<keyword evidence="1" id="KW-0863">Zinc-finger</keyword>
<dbReference type="STRING" id="597456.A0A0L7QJW3"/>
<evidence type="ECO:0000256" key="1">
    <source>
        <dbReference type="PROSITE-ProRule" id="PRU00047"/>
    </source>
</evidence>
<dbReference type="GO" id="GO:0071897">
    <property type="term" value="P:DNA biosynthetic process"/>
    <property type="evidence" value="ECO:0007669"/>
    <property type="project" value="UniProtKB-ARBA"/>
</dbReference>
<dbReference type="SUPFAM" id="SSF56672">
    <property type="entry name" value="DNA/RNA polymerases"/>
    <property type="match status" value="1"/>
</dbReference>
<dbReference type="Pfam" id="PF03564">
    <property type="entry name" value="DUF1759"/>
    <property type="match status" value="1"/>
</dbReference>
<protein>
    <recommendedName>
        <fullName evidence="3">CCHC-type domain-containing protein</fullName>
    </recommendedName>
</protein>
<dbReference type="GO" id="GO:0008270">
    <property type="term" value="F:zinc ion binding"/>
    <property type="evidence" value="ECO:0007669"/>
    <property type="project" value="UniProtKB-KW"/>
</dbReference>
<dbReference type="Gene3D" id="2.40.70.10">
    <property type="entry name" value="Acid Proteases"/>
    <property type="match status" value="1"/>
</dbReference>
<evidence type="ECO:0000313" key="4">
    <source>
        <dbReference type="EMBL" id="KOC58845.1"/>
    </source>
</evidence>
<keyword evidence="1" id="KW-0479">Metal-binding</keyword>
<feature type="domain" description="CCHC-type" evidence="3">
    <location>
        <begin position="254"/>
        <end position="269"/>
    </location>
</feature>
<dbReference type="Proteomes" id="UP000053825">
    <property type="component" value="Unassembled WGS sequence"/>
</dbReference>
<dbReference type="PANTHER" id="PTHR47331">
    <property type="entry name" value="PHD-TYPE DOMAIN-CONTAINING PROTEIN"/>
    <property type="match status" value="1"/>
</dbReference>
<keyword evidence="5" id="KW-1185">Reference proteome</keyword>
<evidence type="ECO:0000313" key="5">
    <source>
        <dbReference type="Proteomes" id="UP000053825"/>
    </source>
</evidence>
<dbReference type="PANTHER" id="PTHR47331:SF5">
    <property type="entry name" value="RIBONUCLEASE H"/>
    <property type="match status" value="1"/>
</dbReference>
<reference evidence="4 5" key="1">
    <citation type="submission" date="2015-07" db="EMBL/GenBank/DDBJ databases">
        <title>The genome of Habropoda laboriosa.</title>
        <authorList>
            <person name="Pan H."/>
            <person name="Kapheim K."/>
        </authorList>
    </citation>
    <scope>NUCLEOTIDE SEQUENCE [LARGE SCALE GENOMIC DNA]</scope>
    <source>
        <strain evidence="4">0110345459</strain>
    </source>
</reference>
<dbReference type="OrthoDB" id="7551220at2759"/>
<proteinExistence type="predicted"/>
<dbReference type="InterPro" id="IPR001878">
    <property type="entry name" value="Znf_CCHC"/>
</dbReference>
<feature type="compositionally biased region" description="Polar residues" evidence="2">
    <location>
        <begin position="289"/>
        <end position="307"/>
    </location>
</feature>
<evidence type="ECO:0000256" key="2">
    <source>
        <dbReference type="SAM" id="MobiDB-lite"/>
    </source>
</evidence>
<dbReference type="AlphaFoldDB" id="A0A0L7QJW3"/>
<evidence type="ECO:0000259" key="3">
    <source>
        <dbReference type="PROSITE" id="PS50158"/>
    </source>
</evidence>
<dbReference type="InterPro" id="IPR043502">
    <property type="entry name" value="DNA/RNA_pol_sf"/>
</dbReference>
<sequence length="724" mass="83091">MSTIGQRVKLPTIELLTFDGSYNNWVKFKDTFESLIHHNVSLTNIEKFYYLNSSVKGNAARTIQALGISEINYLLAWGTLKARYKDFKTLKYHHVRSIYEIQSLAKESLPGLRNLIDNTNNNLLALKALGEPTEYWDTLIIYLVVSKLDTNTQREWERRMSSIQGNVFVRDLFGFLENHCKYLERITSDRLMLNRSATFMEAKLNKNRTVTTHVENLRVLCSLCKGDHQLHSCSSFLRLSPTERRAKVQELHVCFNCLNTGHRSVDCTRGICKKCSKKHNTLLHVDHVGNTSSSVRTNPPPSENQRSNVNAHVVSDLSHESLTVQTIISNLEDKVTMLATAIVHIKDNRGVKQECRVLLDSGSQSHFISEALVNKLGLHRDRINIRVSGISKLARNIEYQIHTNIISRFNGSNKSVSCLVLPTVTENVPNRPIDSSLIPMPTKIMLADPQFNVPREIDMIIGGGLFWKLLCVGRQSLGPKHRSIQKTQLGWIVVGNLELSSSIAETRTICHLVTNEQLHDQLVKFWEIEHDITEPVKKSDYCEEQFKSRVTRDTDGKYIVAIPLKDNLKELGDSMHQAEKRFLSLERKLKSQPQVRQEYIKFMEEYESLGHMTEITDKQYLNQQIGYYLPHHAVLKSSSTTTKLRVVFYGSAKTSSGLSLNDTQFIGSVVQDDLVSILLRFRKHRYVISADIEKMYRQIRVRHEDKVARCFLRFCKNIFRAFIK</sequence>
<dbReference type="PROSITE" id="PS50158">
    <property type="entry name" value="ZF_CCHC"/>
    <property type="match status" value="1"/>
</dbReference>
<dbReference type="InterPro" id="IPR021109">
    <property type="entry name" value="Peptidase_aspartic_dom_sf"/>
</dbReference>